<reference evidence="2" key="1">
    <citation type="journal article" date="2022" name="Int. J. Syst. Evol. Microbiol.">
        <title>Pseudomonas aegrilactucae sp. nov. and Pseudomonas morbosilactucae sp. nov., pathogens causing bacterial rot of lettuce in Japan.</title>
        <authorList>
            <person name="Sawada H."/>
            <person name="Fujikawa T."/>
            <person name="Satou M."/>
        </authorList>
    </citation>
    <scope>NUCLEOTIDE SEQUENCE</scope>
    <source>
        <strain evidence="2">0166_1</strain>
    </source>
</reference>
<feature type="transmembrane region" description="Helical" evidence="1">
    <location>
        <begin position="156"/>
        <end position="175"/>
    </location>
</feature>
<evidence type="ECO:0000313" key="3">
    <source>
        <dbReference type="Proteomes" id="UP001162834"/>
    </source>
</evidence>
<feature type="transmembrane region" description="Helical" evidence="1">
    <location>
        <begin position="244"/>
        <end position="264"/>
    </location>
</feature>
<feature type="transmembrane region" description="Helical" evidence="1">
    <location>
        <begin position="212"/>
        <end position="232"/>
    </location>
</feature>
<evidence type="ECO:0000256" key="1">
    <source>
        <dbReference type="SAM" id="Phobius"/>
    </source>
</evidence>
<dbReference type="Proteomes" id="UP001162834">
    <property type="component" value="Chromosome"/>
</dbReference>
<accession>A0A9E6XST7</accession>
<dbReference type="EMBL" id="CP087164">
    <property type="protein sequence ID" value="UGS33919.1"/>
    <property type="molecule type" value="Genomic_DNA"/>
</dbReference>
<proteinExistence type="predicted"/>
<protein>
    <submittedName>
        <fullName evidence="2">Uncharacterized protein</fullName>
    </submittedName>
</protein>
<evidence type="ECO:0000313" key="2">
    <source>
        <dbReference type="EMBL" id="UGS33919.1"/>
    </source>
</evidence>
<feature type="transmembrane region" description="Helical" evidence="1">
    <location>
        <begin position="117"/>
        <end position="136"/>
    </location>
</feature>
<keyword evidence="1" id="KW-0472">Membrane</keyword>
<keyword evidence="1" id="KW-1133">Transmembrane helix</keyword>
<gene>
    <name evidence="2" type="ORF">DSM104329_00286</name>
</gene>
<organism evidence="2 3">
    <name type="scientific">Capillimicrobium parvum</name>
    <dbReference type="NCBI Taxonomy" id="2884022"/>
    <lineage>
        <taxon>Bacteria</taxon>
        <taxon>Bacillati</taxon>
        <taxon>Actinomycetota</taxon>
        <taxon>Thermoleophilia</taxon>
        <taxon>Solirubrobacterales</taxon>
        <taxon>Capillimicrobiaceae</taxon>
        <taxon>Capillimicrobium</taxon>
    </lineage>
</organism>
<keyword evidence="3" id="KW-1185">Reference proteome</keyword>
<feature type="transmembrane region" description="Helical" evidence="1">
    <location>
        <begin position="26"/>
        <end position="44"/>
    </location>
</feature>
<feature type="transmembrane region" description="Helical" evidence="1">
    <location>
        <begin position="182"/>
        <end position="200"/>
    </location>
</feature>
<feature type="transmembrane region" description="Helical" evidence="1">
    <location>
        <begin position="88"/>
        <end position="105"/>
    </location>
</feature>
<dbReference type="AlphaFoldDB" id="A0A9E6XST7"/>
<name>A0A9E6XST7_9ACTN</name>
<feature type="transmembrane region" description="Helical" evidence="1">
    <location>
        <begin position="51"/>
        <end position="76"/>
    </location>
</feature>
<sequence length="297" mass="31564">MLAVLAALEGLHELTGFGGHALVDNWLHNAAMVAATGLCIARAVHDPHGRGAWLAFGAALGLWTLGDLTWTILYGADPDPPYPTIADALWLAWYPVVAVAIGLLIRTHVTRFELHRWMDGLAVMLIVLIPGFAFVVQPVSESTDNGSLSTIVDFSYPILDVVLVGALLGVFSLLAWRPSRAWLALGLGCALIAISDAALAVQQARGEFGGDWTFTLTVGAIVITYAAWASAAEDDEREVYGWRAIALAVAAQVLAGAIQIYGLFHELGPSERVVTLAVLAIATTQIIITRPRPPGDA</sequence>
<keyword evidence="1" id="KW-0812">Transmembrane</keyword>
<dbReference type="KEGG" id="sbae:DSM104329_00286"/>